<evidence type="ECO:0000256" key="1">
    <source>
        <dbReference type="SAM" id="Coils"/>
    </source>
</evidence>
<keyword evidence="1" id="KW-0175">Coiled coil</keyword>
<dbReference type="Proteomes" id="UP001608902">
    <property type="component" value="Unassembled WGS sequence"/>
</dbReference>
<keyword evidence="3" id="KW-1185">Reference proteome</keyword>
<accession>A0ABD6EVQ4</accession>
<feature type="coiled-coil region" evidence="1">
    <location>
        <begin position="74"/>
        <end position="147"/>
    </location>
</feature>
<organism evidence="2 3">
    <name type="scientific">Gnathostoma spinigerum</name>
    <dbReference type="NCBI Taxonomy" id="75299"/>
    <lineage>
        <taxon>Eukaryota</taxon>
        <taxon>Metazoa</taxon>
        <taxon>Ecdysozoa</taxon>
        <taxon>Nematoda</taxon>
        <taxon>Chromadorea</taxon>
        <taxon>Rhabditida</taxon>
        <taxon>Spirurina</taxon>
        <taxon>Gnathostomatomorpha</taxon>
        <taxon>Gnathostomatoidea</taxon>
        <taxon>Gnathostomatidae</taxon>
        <taxon>Gnathostoma</taxon>
    </lineage>
</organism>
<sequence>MSSKCSQIAELEKQFADWSVEMEKKNEALRKLSMEYDMLLALKVNAEEVIQKQACALNRLKSSDDCVVPVVVHDQSLLEQLRDKEKQLEVAQLQLAQAREDAERAHLNAANLQAVAKVLESDLNSSMSESDDRIRQLQMQIESLIDRGEVNNV</sequence>
<protein>
    <submittedName>
        <fullName evidence="2">Uncharacterized protein</fullName>
    </submittedName>
</protein>
<evidence type="ECO:0000313" key="3">
    <source>
        <dbReference type="Proteomes" id="UP001608902"/>
    </source>
</evidence>
<dbReference type="AlphaFoldDB" id="A0ABD6EVQ4"/>
<reference evidence="2 3" key="1">
    <citation type="submission" date="2024-08" db="EMBL/GenBank/DDBJ databases">
        <title>Gnathostoma spinigerum genome.</title>
        <authorList>
            <person name="Gonzalez-Bertolin B."/>
            <person name="Monzon S."/>
            <person name="Zaballos A."/>
            <person name="Jimenez P."/>
            <person name="Dekumyoy P."/>
            <person name="Varona S."/>
            <person name="Cuesta I."/>
            <person name="Sumanam S."/>
            <person name="Adisakwattana P."/>
            <person name="Gasser R.B."/>
            <person name="Hernandez-Gonzalez A."/>
            <person name="Young N.D."/>
            <person name="Perteguer M.J."/>
        </authorList>
    </citation>
    <scope>NUCLEOTIDE SEQUENCE [LARGE SCALE GENOMIC DNA]</scope>
    <source>
        <strain evidence="2">AL3</strain>
        <tissue evidence="2">Liver</tissue>
    </source>
</reference>
<evidence type="ECO:0000313" key="2">
    <source>
        <dbReference type="EMBL" id="MFH4983187.1"/>
    </source>
</evidence>
<comment type="caution">
    <text evidence="2">The sequence shown here is derived from an EMBL/GenBank/DDBJ whole genome shotgun (WGS) entry which is preliminary data.</text>
</comment>
<gene>
    <name evidence="2" type="ORF">AB6A40_009896</name>
</gene>
<name>A0ABD6EVQ4_9BILA</name>
<proteinExistence type="predicted"/>
<dbReference type="EMBL" id="JBGFUD010011377">
    <property type="protein sequence ID" value="MFH4983187.1"/>
    <property type="molecule type" value="Genomic_DNA"/>
</dbReference>